<feature type="transmembrane region" description="Helical" evidence="7">
    <location>
        <begin position="140"/>
        <end position="169"/>
    </location>
</feature>
<dbReference type="InterPro" id="IPR035906">
    <property type="entry name" value="MetI-like_sf"/>
</dbReference>
<dbReference type="GO" id="GO:0005275">
    <property type="term" value="F:amine transmembrane transporter activity"/>
    <property type="evidence" value="ECO:0007669"/>
    <property type="project" value="TreeGrafter"/>
</dbReference>
<evidence type="ECO:0000256" key="2">
    <source>
        <dbReference type="ARBA" id="ARBA00022448"/>
    </source>
</evidence>
<dbReference type="GO" id="GO:0015226">
    <property type="term" value="F:carnitine transmembrane transporter activity"/>
    <property type="evidence" value="ECO:0007669"/>
    <property type="project" value="TreeGrafter"/>
</dbReference>
<comment type="similarity">
    <text evidence="7">Belongs to the binding-protein-dependent transport system permease family.</text>
</comment>
<dbReference type="GO" id="GO:0031460">
    <property type="term" value="P:glycine betaine transport"/>
    <property type="evidence" value="ECO:0007669"/>
    <property type="project" value="TreeGrafter"/>
</dbReference>
<evidence type="ECO:0000256" key="7">
    <source>
        <dbReference type="RuleBase" id="RU363032"/>
    </source>
</evidence>
<proteinExistence type="inferred from homology"/>
<keyword evidence="10" id="KW-1185">Reference proteome</keyword>
<evidence type="ECO:0000256" key="1">
    <source>
        <dbReference type="ARBA" id="ARBA00004651"/>
    </source>
</evidence>
<evidence type="ECO:0000256" key="4">
    <source>
        <dbReference type="ARBA" id="ARBA00022692"/>
    </source>
</evidence>
<dbReference type="GO" id="GO:0043190">
    <property type="term" value="C:ATP-binding cassette (ABC) transporter complex"/>
    <property type="evidence" value="ECO:0007669"/>
    <property type="project" value="TreeGrafter"/>
</dbReference>
<gene>
    <name evidence="9" type="primary">choW</name>
    <name evidence="9" type="ORF">MD535_13965</name>
</gene>
<sequence>MDFITEHKIPLGDWMATFVDWLTYNAAGFFDSLSYGLESMIMMLVDLFKWFPPSVPIVMTALIAWFLHRSLSLVIFVVAALLLIMNLGYWQEMLETFVLVLTATAISVLVGVPIGIIAAHKPWLYTVLRPILDLMQTIPTFVYLIPTLVLFGLGVVPGLISTIIFAIAAPIRLTYLGISRVPEELVEAGKAFGASRMKLLFNVELPAAMPNIMAGITQCIMLSLSMVVISALVGADGLGKPVVRALNTVNVAQGFEAGLAIVLVAIILDRLCKTPKSHNREG</sequence>
<dbReference type="AlphaFoldDB" id="A0A9X3HX48"/>
<dbReference type="InterPro" id="IPR017784">
    <property type="entry name" value="ABC_transptr_choline_permease"/>
</dbReference>
<feature type="transmembrane region" description="Helical" evidence="7">
    <location>
        <begin position="255"/>
        <end position="272"/>
    </location>
</feature>
<dbReference type="CDD" id="cd06261">
    <property type="entry name" value="TM_PBP2"/>
    <property type="match status" value="1"/>
</dbReference>
<keyword evidence="6 7" id="KW-0472">Membrane</keyword>
<protein>
    <submittedName>
        <fullName evidence="9">Choline ABC transporter permease subunit</fullName>
    </submittedName>
</protein>
<dbReference type="EMBL" id="JAKRRY010000018">
    <property type="protein sequence ID" value="MCW8347106.1"/>
    <property type="molecule type" value="Genomic_DNA"/>
</dbReference>
<evidence type="ECO:0000313" key="9">
    <source>
        <dbReference type="EMBL" id="MCW8347106.1"/>
    </source>
</evidence>
<dbReference type="Pfam" id="PF00528">
    <property type="entry name" value="BPD_transp_1"/>
    <property type="match status" value="1"/>
</dbReference>
<feature type="transmembrane region" description="Helical" evidence="7">
    <location>
        <begin position="212"/>
        <end position="235"/>
    </location>
</feature>
<comment type="caution">
    <text evidence="9">The sequence shown here is derived from an EMBL/GenBank/DDBJ whole genome shotgun (WGS) entry which is preliminary data.</text>
</comment>
<evidence type="ECO:0000256" key="5">
    <source>
        <dbReference type="ARBA" id="ARBA00022989"/>
    </source>
</evidence>
<keyword evidence="4 7" id="KW-0812">Transmembrane</keyword>
<reference evidence="9" key="1">
    <citation type="submission" date="2022-02" db="EMBL/GenBank/DDBJ databases">
        <title>Vibrio sp. nov, a new bacterium isolated from seawater.</title>
        <authorList>
            <person name="Yuan Y."/>
        </authorList>
    </citation>
    <scope>NUCLEOTIDE SEQUENCE</scope>
    <source>
        <strain evidence="9">ZSDZ65</strain>
    </source>
</reference>
<feature type="transmembrane region" description="Helical" evidence="7">
    <location>
        <begin position="47"/>
        <end position="67"/>
    </location>
</feature>
<dbReference type="PROSITE" id="PS50928">
    <property type="entry name" value="ABC_TM1"/>
    <property type="match status" value="1"/>
</dbReference>
<feature type="domain" description="ABC transmembrane type-1" evidence="8">
    <location>
        <begin position="93"/>
        <end position="272"/>
    </location>
</feature>
<feature type="transmembrane region" description="Helical" evidence="7">
    <location>
        <begin position="73"/>
        <end position="90"/>
    </location>
</feature>
<dbReference type="NCBIfam" id="TIGR03416">
    <property type="entry name" value="ABC_choXWV_perm"/>
    <property type="match status" value="1"/>
</dbReference>
<evidence type="ECO:0000256" key="3">
    <source>
        <dbReference type="ARBA" id="ARBA00022475"/>
    </source>
</evidence>
<keyword evidence="2 7" id="KW-0813">Transport</keyword>
<dbReference type="Gene3D" id="1.10.3720.10">
    <property type="entry name" value="MetI-like"/>
    <property type="match status" value="1"/>
</dbReference>
<evidence type="ECO:0000313" key="10">
    <source>
        <dbReference type="Proteomes" id="UP001155587"/>
    </source>
</evidence>
<keyword evidence="3" id="KW-1003">Cell membrane</keyword>
<dbReference type="SUPFAM" id="SSF161098">
    <property type="entry name" value="MetI-like"/>
    <property type="match status" value="1"/>
</dbReference>
<evidence type="ECO:0000259" key="8">
    <source>
        <dbReference type="PROSITE" id="PS50928"/>
    </source>
</evidence>
<dbReference type="InterPro" id="IPR000515">
    <property type="entry name" value="MetI-like"/>
</dbReference>
<dbReference type="FunFam" id="1.10.3720.10:FF:000001">
    <property type="entry name" value="Glycine betaine ABC transporter, permease"/>
    <property type="match status" value="1"/>
</dbReference>
<accession>A0A9X3HX48</accession>
<organism evidence="9 10">
    <name type="scientific">Vibrio qingdaonensis</name>
    <dbReference type="NCBI Taxonomy" id="2829491"/>
    <lineage>
        <taxon>Bacteria</taxon>
        <taxon>Pseudomonadati</taxon>
        <taxon>Pseudomonadota</taxon>
        <taxon>Gammaproteobacteria</taxon>
        <taxon>Vibrionales</taxon>
        <taxon>Vibrionaceae</taxon>
        <taxon>Vibrio</taxon>
    </lineage>
</organism>
<evidence type="ECO:0000256" key="6">
    <source>
        <dbReference type="ARBA" id="ARBA00023136"/>
    </source>
</evidence>
<comment type="subcellular location">
    <subcellularLocation>
        <location evidence="1 7">Cell membrane</location>
        <topology evidence="1 7">Multi-pass membrane protein</topology>
    </subcellularLocation>
</comment>
<dbReference type="RefSeq" id="WP_265675642.1">
    <property type="nucleotide sequence ID" value="NZ_JAKRRY010000018.1"/>
</dbReference>
<dbReference type="PANTHER" id="PTHR47737">
    <property type="entry name" value="GLYCINE BETAINE/PROLINE BETAINE TRANSPORT SYSTEM PERMEASE PROTEIN PROW"/>
    <property type="match status" value="1"/>
</dbReference>
<keyword evidence="5 7" id="KW-1133">Transmembrane helix</keyword>
<dbReference type="GO" id="GO:0015871">
    <property type="term" value="P:choline transport"/>
    <property type="evidence" value="ECO:0007669"/>
    <property type="project" value="TreeGrafter"/>
</dbReference>
<name>A0A9X3HX48_9VIBR</name>
<dbReference type="PANTHER" id="PTHR47737:SF1">
    <property type="entry name" value="GLYCINE BETAINE_PROLINE BETAINE TRANSPORT SYSTEM PERMEASE PROTEIN PROW"/>
    <property type="match status" value="1"/>
</dbReference>
<feature type="transmembrane region" description="Helical" evidence="7">
    <location>
        <begin position="97"/>
        <end position="120"/>
    </location>
</feature>
<dbReference type="Proteomes" id="UP001155587">
    <property type="component" value="Unassembled WGS sequence"/>
</dbReference>